<feature type="transmembrane region" description="Helical" evidence="1">
    <location>
        <begin position="21"/>
        <end position="42"/>
    </location>
</feature>
<feature type="transmembrane region" description="Helical" evidence="1">
    <location>
        <begin position="126"/>
        <end position="151"/>
    </location>
</feature>
<dbReference type="Pfam" id="PF06161">
    <property type="entry name" value="DUF975"/>
    <property type="match status" value="1"/>
</dbReference>
<sequence>MLPRAQIKRLAKERFTARYGRTLGGVLAAGALIYFASPFIVLSPVLMVGLSLFALATYTGREDCQVGMIFDGFEHFGRNLGSMLLQGLFIVCAYLSGLLVAMLVGIIFGIAMGISAATGGGTMATSAIFSVVLGLIALAILVLIAVVYYILSMTRFILAESHQIKAFDALKLSARITKGHRADIFVFDLSFLGWMLLGVLTLGILNILYVIPYMTTAQAGLYTELKREAIAMYKVKEEEFN</sequence>
<keyword evidence="3" id="KW-1185">Reference proteome</keyword>
<name>A0A926HJA5_9FIRM</name>
<gene>
    <name evidence="2" type="ORF">H8699_09680</name>
</gene>
<keyword evidence="1" id="KW-0472">Membrane</keyword>
<accession>A0A926HJA5</accession>
<dbReference type="InterPro" id="IPR010380">
    <property type="entry name" value="DUF975"/>
</dbReference>
<protein>
    <submittedName>
        <fullName evidence="2">DUF975 family protein</fullName>
    </submittedName>
</protein>
<feature type="transmembrane region" description="Helical" evidence="1">
    <location>
        <begin position="191"/>
        <end position="211"/>
    </location>
</feature>
<organism evidence="2 3">
    <name type="scientific">Luoshenia tenuis</name>
    <dbReference type="NCBI Taxonomy" id="2763654"/>
    <lineage>
        <taxon>Bacteria</taxon>
        <taxon>Bacillati</taxon>
        <taxon>Bacillota</taxon>
        <taxon>Clostridia</taxon>
        <taxon>Christensenellales</taxon>
        <taxon>Christensenellaceae</taxon>
        <taxon>Luoshenia</taxon>
    </lineage>
</organism>
<proteinExistence type="predicted"/>
<reference evidence="2" key="1">
    <citation type="submission" date="2020-08" db="EMBL/GenBank/DDBJ databases">
        <title>Genome public.</title>
        <authorList>
            <person name="Liu C."/>
            <person name="Sun Q."/>
        </authorList>
    </citation>
    <scope>NUCLEOTIDE SEQUENCE</scope>
    <source>
        <strain evidence="2">NSJ-44</strain>
    </source>
</reference>
<evidence type="ECO:0000256" key="1">
    <source>
        <dbReference type="SAM" id="Phobius"/>
    </source>
</evidence>
<dbReference type="PANTHER" id="PTHR40076:SF1">
    <property type="entry name" value="MEMBRANE PROTEIN"/>
    <property type="match status" value="1"/>
</dbReference>
<evidence type="ECO:0000313" key="3">
    <source>
        <dbReference type="Proteomes" id="UP000654279"/>
    </source>
</evidence>
<keyword evidence="1" id="KW-0812">Transmembrane</keyword>
<evidence type="ECO:0000313" key="2">
    <source>
        <dbReference type="EMBL" id="MBC8529697.1"/>
    </source>
</evidence>
<dbReference type="Proteomes" id="UP000654279">
    <property type="component" value="Unassembled WGS sequence"/>
</dbReference>
<keyword evidence="1" id="KW-1133">Transmembrane helix</keyword>
<dbReference type="EMBL" id="JACRSO010000004">
    <property type="protein sequence ID" value="MBC8529697.1"/>
    <property type="molecule type" value="Genomic_DNA"/>
</dbReference>
<dbReference type="PANTHER" id="PTHR40076">
    <property type="entry name" value="MEMBRANE PROTEIN-RELATED"/>
    <property type="match status" value="1"/>
</dbReference>
<dbReference type="RefSeq" id="WP_249285521.1">
    <property type="nucleotide sequence ID" value="NZ_JACRSO010000004.1"/>
</dbReference>
<dbReference type="AlphaFoldDB" id="A0A926HJA5"/>
<feature type="transmembrane region" description="Helical" evidence="1">
    <location>
        <begin position="88"/>
        <end position="114"/>
    </location>
</feature>
<comment type="caution">
    <text evidence="2">The sequence shown here is derived from an EMBL/GenBank/DDBJ whole genome shotgun (WGS) entry which is preliminary data.</text>
</comment>